<dbReference type="InterPro" id="IPR034718">
    <property type="entry name" value="RlpA"/>
</dbReference>
<feature type="domain" description="SPOR" evidence="7">
    <location>
        <begin position="199"/>
        <end position="279"/>
    </location>
</feature>
<proteinExistence type="inferred from homology"/>
<comment type="function">
    <text evidence="4">Lytic transglycosylase with a strong preference for naked glycan strands that lack stem peptides.</text>
</comment>
<dbReference type="Gene3D" id="3.30.70.1070">
    <property type="entry name" value="Sporulation related repeat"/>
    <property type="match status" value="1"/>
</dbReference>
<dbReference type="PANTHER" id="PTHR34183">
    <property type="entry name" value="ENDOLYTIC PEPTIDOGLYCAN TRANSGLYCOSYLASE RLPA"/>
    <property type="match status" value="1"/>
</dbReference>
<dbReference type="Proteomes" id="UP001161423">
    <property type="component" value="Unassembled WGS sequence"/>
</dbReference>
<comment type="subcellular location">
    <subcellularLocation>
        <location evidence="4">Cell membrane</location>
        <topology evidence="4">Lipid-anchor</topology>
    </subcellularLocation>
</comment>
<dbReference type="NCBIfam" id="TIGR00413">
    <property type="entry name" value="rlpA"/>
    <property type="match status" value="1"/>
</dbReference>
<protein>
    <recommendedName>
        <fullName evidence="4">Endolytic peptidoglycan transglycosylase RlpA</fullName>
        <ecNumber evidence="4">4.2.2.-</ecNumber>
    </recommendedName>
</protein>
<keyword evidence="4" id="KW-1003">Cell membrane</keyword>
<evidence type="ECO:0000256" key="2">
    <source>
        <dbReference type="ARBA" id="ARBA00023239"/>
    </source>
</evidence>
<keyword evidence="9" id="KW-1185">Reference proteome</keyword>
<comment type="caution">
    <text evidence="8">The sequence shown here is derived from an EMBL/GenBank/DDBJ whole genome shotgun (WGS) entry which is preliminary data.</text>
</comment>
<dbReference type="InterPro" id="IPR007730">
    <property type="entry name" value="SPOR-like_dom"/>
</dbReference>
<dbReference type="PROSITE" id="PS51724">
    <property type="entry name" value="SPOR"/>
    <property type="match status" value="1"/>
</dbReference>
<organism evidence="8 9">
    <name type="scientific">Methylophaga thalassica</name>
    <dbReference type="NCBI Taxonomy" id="40223"/>
    <lineage>
        <taxon>Bacteria</taxon>
        <taxon>Pseudomonadati</taxon>
        <taxon>Pseudomonadota</taxon>
        <taxon>Gammaproteobacteria</taxon>
        <taxon>Thiotrichales</taxon>
        <taxon>Piscirickettsiaceae</taxon>
        <taxon>Methylophaga</taxon>
    </lineage>
</organism>
<evidence type="ECO:0000256" key="3">
    <source>
        <dbReference type="ARBA" id="ARBA00023316"/>
    </source>
</evidence>
<dbReference type="CDD" id="cd22268">
    <property type="entry name" value="DPBB_RlpA-like"/>
    <property type="match status" value="1"/>
</dbReference>
<dbReference type="Gene3D" id="2.40.40.10">
    <property type="entry name" value="RlpA-like domain"/>
    <property type="match status" value="1"/>
</dbReference>
<dbReference type="HAMAP" id="MF_02071">
    <property type="entry name" value="RlpA"/>
    <property type="match status" value="1"/>
</dbReference>
<keyword evidence="2 4" id="KW-0456">Lyase</keyword>
<dbReference type="InterPro" id="IPR036908">
    <property type="entry name" value="RlpA-like_sf"/>
</dbReference>
<dbReference type="Pfam" id="PF03330">
    <property type="entry name" value="DPBB_1"/>
    <property type="match status" value="1"/>
</dbReference>
<dbReference type="EMBL" id="BSND01000005">
    <property type="protein sequence ID" value="GLP99753.1"/>
    <property type="molecule type" value="Genomic_DNA"/>
</dbReference>
<reference evidence="8" key="1">
    <citation type="journal article" date="2014" name="Int. J. Syst. Evol. Microbiol.">
        <title>Complete genome of a new Firmicutes species belonging to the dominant human colonic microbiota ('Ruminococcus bicirculans') reveals two chromosomes and a selective capacity to utilize plant glucans.</title>
        <authorList>
            <consortium name="NISC Comparative Sequencing Program"/>
            <person name="Wegmann U."/>
            <person name="Louis P."/>
            <person name="Goesmann A."/>
            <person name="Henrissat B."/>
            <person name="Duncan S.H."/>
            <person name="Flint H.J."/>
        </authorList>
    </citation>
    <scope>NUCLEOTIDE SEQUENCE</scope>
    <source>
        <strain evidence="8">NBRC 102424</strain>
    </source>
</reference>
<dbReference type="InterPro" id="IPR036680">
    <property type="entry name" value="SPOR-like_sf"/>
</dbReference>
<dbReference type="Pfam" id="PF05036">
    <property type="entry name" value="SPOR"/>
    <property type="match status" value="1"/>
</dbReference>
<dbReference type="InterPro" id="IPR009009">
    <property type="entry name" value="RlpA-like_DPBB"/>
</dbReference>
<accession>A0ABQ5TX55</accession>
<dbReference type="InterPro" id="IPR012997">
    <property type="entry name" value="RplA"/>
</dbReference>
<dbReference type="SUPFAM" id="SSF50685">
    <property type="entry name" value="Barwin-like endoglucanases"/>
    <property type="match status" value="1"/>
</dbReference>
<feature type="region of interest" description="Disordered" evidence="6">
    <location>
        <begin position="31"/>
        <end position="54"/>
    </location>
</feature>
<dbReference type="PANTHER" id="PTHR34183:SF1">
    <property type="entry name" value="ENDOLYTIC PEPTIDOGLYCAN TRANSGLYCOSYLASE RLPA"/>
    <property type="match status" value="1"/>
</dbReference>
<dbReference type="PROSITE" id="PS51257">
    <property type="entry name" value="PROKAR_LIPOPROTEIN"/>
    <property type="match status" value="1"/>
</dbReference>
<reference evidence="8" key="2">
    <citation type="submission" date="2023-01" db="EMBL/GenBank/DDBJ databases">
        <title>Draft genome sequence of Methylophaga thalassica strain NBRC 102424.</title>
        <authorList>
            <person name="Sun Q."/>
            <person name="Mori K."/>
        </authorList>
    </citation>
    <scope>NUCLEOTIDE SEQUENCE</scope>
    <source>
        <strain evidence="8">NBRC 102424</strain>
    </source>
</reference>
<keyword evidence="4" id="KW-0564">Palmitate</keyword>
<sequence>MRLVVHRSAILLLIGFLTSCGGGVGVVKQDQDSAPTRVPDLSNVPDAVPKNEPLSKYGNPRQYKVLGKNYYTLSSAEGYHEKGIASWYGTKFHGRRTSSGEIYDMYKMTAAHKTLPLPTYVEVTNLENGKKAIVKVNDRGPFHENRLIDLSYSAATKLGIIAKGTGLVEIRALTTPGKANTVTPVVKEPASEVTASVKSISSAEMFLQVGAFSSLSRAEQVKRKLQHEITGVITITPFKSSQGTLYRVRIGPLSSVEQGDSLATKVAGLGFPNSHIVID</sequence>
<evidence type="ECO:0000313" key="9">
    <source>
        <dbReference type="Proteomes" id="UP001161423"/>
    </source>
</evidence>
<name>A0ABQ5TX55_9GAMM</name>
<keyword evidence="4" id="KW-0472">Membrane</keyword>
<dbReference type="SUPFAM" id="SSF110997">
    <property type="entry name" value="Sporulation related repeat"/>
    <property type="match status" value="1"/>
</dbReference>
<dbReference type="EC" id="4.2.2.-" evidence="4"/>
<evidence type="ECO:0000256" key="6">
    <source>
        <dbReference type="SAM" id="MobiDB-lite"/>
    </source>
</evidence>
<gene>
    <name evidence="4" type="primary">rlpA</name>
    <name evidence="8" type="ORF">GCM10007891_16070</name>
</gene>
<keyword evidence="3 4" id="KW-0961">Cell wall biogenesis/degradation</keyword>
<evidence type="ECO:0000256" key="5">
    <source>
        <dbReference type="RuleBase" id="RU003495"/>
    </source>
</evidence>
<dbReference type="RefSeq" id="WP_007146515.1">
    <property type="nucleotide sequence ID" value="NZ_BSND01000005.1"/>
</dbReference>
<evidence type="ECO:0000259" key="7">
    <source>
        <dbReference type="PROSITE" id="PS51724"/>
    </source>
</evidence>
<comment type="similarity">
    <text evidence="4 5">Belongs to the RlpA family.</text>
</comment>
<keyword evidence="1" id="KW-0732">Signal</keyword>
<evidence type="ECO:0000256" key="1">
    <source>
        <dbReference type="ARBA" id="ARBA00022729"/>
    </source>
</evidence>
<evidence type="ECO:0000313" key="8">
    <source>
        <dbReference type="EMBL" id="GLP99753.1"/>
    </source>
</evidence>
<evidence type="ECO:0000256" key="4">
    <source>
        <dbReference type="HAMAP-Rule" id="MF_02071"/>
    </source>
</evidence>
<keyword evidence="4" id="KW-0449">Lipoprotein</keyword>